<name>A0A1M7NC21_9FLAO</name>
<accession>A0A1M7NC21</accession>
<dbReference type="AlphaFoldDB" id="A0A1M7NC21"/>
<keyword evidence="3" id="KW-1185">Reference proteome</keyword>
<evidence type="ECO:0000259" key="1">
    <source>
        <dbReference type="Pfam" id="PF12680"/>
    </source>
</evidence>
<organism evidence="2 3">
    <name type="scientific">Flavobacterium xinjiangense</name>
    <dbReference type="NCBI Taxonomy" id="178356"/>
    <lineage>
        <taxon>Bacteria</taxon>
        <taxon>Pseudomonadati</taxon>
        <taxon>Bacteroidota</taxon>
        <taxon>Flavobacteriia</taxon>
        <taxon>Flavobacteriales</taxon>
        <taxon>Flavobacteriaceae</taxon>
        <taxon>Flavobacterium</taxon>
    </lineage>
</organism>
<proteinExistence type="predicted"/>
<evidence type="ECO:0000313" key="3">
    <source>
        <dbReference type="Proteomes" id="UP000184092"/>
    </source>
</evidence>
<dbReference type="InterPro" id="IPR032710">
    <property type="entry name" value="NTF2-like_dom_sf"/>
</dbReference>
<dbReference type="InterPro" id="IPR037401">
    <property type="entry name" value="SnoaL-like"/>
</dbReference>
<evidence type="ECO:0000313" key="2">
    <source>
        <dbReference type="EMBL" id="SHN01170.1"/>
    </source>
</evidence>
<reference evidence="3" key="1">
    <citation type="submission" date="2016-11" db="EMBL/GenBank/DDBJ databases">
        <authorList>
            <person name="Varghese N."/>
            <person name="Submissions S."/>
        </authorList>
    </citation>
    <scope>NUCLEOTIDE SEQUENCE [LARGE SCALE GENOMIC DNA]</scope>
    <source>
        <strain evidence="3">CGMCC 1.2749</strain>
    </source>
</reference>
<dbReference type="Pfam" id="PF12680">
    <property type="entry name" value="SnoaL_2"/>
    <property type="match status" value="1"/>
</dbReference>
<sequence>MNDNEKTLVKFYTAFANADAETMCKCYHADIQFRDPAFGLLKGNDVCEMWKMLVEKSNGKLKIEFNEIKATEYIGSAQWIATYNFSKTNRKVVNIINAQFQFKDGLIIKHTDDFDIWKWSKQAFGIKGYLFGWTGFFHKKINEQAVFLLRKHKENKHAN</sequence>
<dbReference type="STRING" id="178356.SAMN05216269_110114"/>
<dbReference type="OrthoDB" id="391735at2"/>
<feature type="domain" description="SnoaL-like" evidence="1">
    <location>
        <begin position="10"/>
        <end position="110"/>
    </location>
</feature>
<protein>
    <submittedName>
        <fullName evidence="2">SnoaL-like domain-containing protein</fullName>
    </submittedName>
</protein>
<dbReference type="RefSeq" id="WP_073209985.1">
    <property type="nucleotide sequence ID" value="NZ_FRCL01000010.1"/>
</dbReference>
<dbReference type="Gene3D" id="3.10.450.50">
    <property type="match status" value="1"/>
</dbReference>
<dbReference type="EMBL" id="FRCL01000010">
    <property type="protein sequence ID" value="SHN01170.1"/>
    <property type="molecule type" value="Genomic_DNA"/>
</dbReference>
<dbReference type="SUPFAM" id="SSF54427">
    <property type="entry name" value="NTF2-like"/>
    <property type="match status" value="1"/>
</dbReference>
<dbReference type="Proteomes" id="UP000184092">
    <property type="component" value="Unassembled WGS sequence"/>
</dbReference>
<gene>
    <name evidence="2" type="ORF">SAMN05216269_110114</name>
</gene>